<feature type="region of interest" description="Disordered" evidence="1">
    <location>
        <begin position="51"/>
        <end position="74"/>
    </location>
</feature>
<organism evidence="2 3">
    <name type="scientific">Caerostris darwini</name>
    <dbReference type="NCBI Taxonomy" id="1538125"/>
    <lineage>
        <taxon>Eukaryota</taxon>
        <taxon>Metazoa</taxon>
        <taxon>Ecdysozoa</taxon>
        <taxon>Arthropoda</taxon>
        <taxon>Chelicerata</taxon>
        <taxon>Arachnida</taxon>
        <taxon>Araneae</taxon>
        <taxon>Araneomorphae</taxon>
        <taxon>Entelegynae</taxon>
        <taxon>Araneoidea</taxon>
        <taxon>Araneidae</taxon>
        <taxon>Caerostris</taxon>
    </lineage>
</organism>
<reference evidence="2 3" key="1">
    <citation type="submission" date="2021-06" db="EMBL/GenBank/DDBJ databases">
        <title>Caerostris darwini draft genome.</title>
        <authorList>
            <person name="Kono N."/>
            <person name="Arakawa K."/>
        </authorList>
    </citation>
    <scope>NUCLEOTIDE SEQUENCE [LARGE SCALE GENOMIC DNA]</scope>
</reference>
<comment type="caution">
    <text evidence="2">The sequence shown here is derived from an EMBL/GenBank/DDBJ whole genome shotgun (WGS) entry which is preliminary data.</text>
</comment>
<sequence>MPNRGPKSLSRGCGVKFSEILFLAGRGREERRFFLGGHAFGSDHASTVASVARNSGSYRFPTDRNREKQGSQRM</sequence>
<keyword evidence="3" id="KW-1185">Reference proteome</keyword>
<name>A0AAV4QTA9_9ARAC</name>
<accession>A0AAV4QTA9</accession>
<evidence type="ECO:0000256" key="1">
    <source>
        <dbReference type="SAM" id="MobiDB-lite"/>
    </source>
</evidence>
<gene>
    <name evidence="2" type="ORF">CDAR_584861</name>
</gene>
<dbReference type="EMBL" id="BPLQ01004915">
    <property type="protein sequence ID" value="GIY11514.1"/>
    <property type="molecule type" value="Genomic_DNA"/>
</dbReference>
<proteinExistence type="predicted"/>
<dbReference type="Proteomes" id="UP001054837">
    <property type="component" value="Unassembled WGS sequence"/>
</dbReference>
<protein>
    <submittedName>
        <fullName evidence="2">Uncharacterized protein</fullName>
    </submittedName>
</protein>
<evidence type="ECO:0000313" key="3">
    <source>
        <dbReference type="Proteomes" id="UP001054837"/>
    </source>
</evidence>
<feature type="compositionally biased region" description="Basic and acidic residues" evidence="1">
    <location>
        <begin position="61"/>
        <end position="74"/>
    </location>
</feature>
<dbReference type="AlphaFoldDB" id="A0AAV4QTA9"/>
<evidence type="ECO:0000313" key="2">
    <source>
        <dbReference type="EMBL" id="GIY11514.1"/>
    </source>
</evidence>